<organism evidence="9">
    <name type="scientific">Corethrella appendiculata</name>
    <dbReference type="NCBI Taxonomy" id="1370023"/>
    <lineage>
        <taxon>Eukaryota</taxon>
        <taxon>Metazoa</taxon>
        <taxon>Ecdysozoa</taxon>
        <taxon>Arthropoda</taxon>
        <taxon>Hexapoda</taxon>
        <taxon>Insecta</taxon>
        <taxon>Pterygota</taxon>
        <taxon>Neoptera</taxon>
        <taxon>Endopterygota</taxon>
        <taxon>Diptera</taxon>
        <taxon>Nematocera</taxon>
        <taxon>Culicoidea</taxon>
        <taxon>Chaoboridae</taxon>
        <taxon>Corethrella</taxon>
    </lineage>
</organism>
<evidence type="ECO:0000259" key="7">
    <source>
        <dbReference type="PROSITE" id="PS50112"/>
    </source>
</evidence>
<feature type="non-terminal residue" evidence="9">
    <location>
        <position position="1"/>
    </location>
</feature>
<dbReference type="InterPro" id="IPR001067">
    <property type="entry name" value="Nuc_translocat"/>
</dbReference>
<evidence type="ECO:0000256" key="3">
    <source>
        <dbReference type="ARBA" id="ARBA00023125"/>
    </source>
</evidence>
<dbReference type="CDD" id="cd00130">
    <property type="entry name" value="PAS"/>
    <property type="match status" value="2"/>
</dbReference>
<feature type="region of interest" description="Disordered" evidence="6">
    <location>
        <begin position="571"/>
        <end position="656"/>
    </location>
</feature>
<evidence type="ECO:0000256" key="1">
    <source>
        <dbReference type="ARBA" id="ARBA00022737"/>
    </source>
</evidence>
<feature type="domain" description="PAS" evidence="7">
    <location>
        <begin position="153"/>
        <end position="228"/>
    </location>
</feature>
<dbReference type="EMBL" id="GANO01003978">
    <property type="protein sequence ID" value="JAB55893.1"/>
    <property type="molecule type" value="mRNA"/>
</dbReference>
<evidence type="ECO:0000256" key="2">
    <source>
        <dbReference type="ARBA" id="ARBA00023015"/>
    </source>
</evidence>
<evidence type="ECO:0000256" key="4">
    <source>
        <dbReference type="ARBA" id="ARBA00023163"/>
    </source>
</evidence>
<dbReference type="SMART" id="SM00091">
    <property type="entry name" value="PAS"/>
    <property type="match status" value="2"/>
</dbReference>
<dbReference type="PRINTS" id="PR00785">
    <property type="entry name" value="NCTRNSLOCATR"/>
</dbReference>
<evidence type="ECO:0000256" key="5">
    <source>
        <dbReference type="ARBA" id="ARBA00023242"/>
    </source>
</evidence>
<reference evidence="9" key="1">
    <citation type="journal article" date="2014" name="Insect Biochem. Mol. Biol.">
        <title>An insight into the sialome of the frog biting fly, Corethrella appendiculata.</title>
        <authorList>
            <person name="Ribeiro J.M.C."/>
            <person name="Chagas A.C."/>
            <person name="Pham V.M."/>
            <person name="Lounibos L.P."/>
            <person name="Calvo E."/>
        </authorList>
    </citation>
    <scope>NUCLEOTIDE SEQUENCE</scope>
    <source>
        <tissue evidence="9">Salivary glands</tissue>
    </source>
</reference>
<evidence type="ECO:0000313" key="9">
    <source>
        <dbReference type="EMBL" id="JAB55893.1"/>
    </source>
</evidence>
<dbReference type="PANTHER" id="PTHR23042">
    <property type="entry name" value="CIRCADIAN PROTEIN CLOCK/ARNT/BMAL/PAS"/>
    <property type="match status" value="1"/>
</dbReference>
<dbReference type="GO" id="GO:0046983">
    <property type="term" value="F:protein dimerization activity"/>
    <property type="evidence" value="ECO:0007669"/>
    <property type="project" value="InterPro"/>
</dbReference>
<feature type="compositionally biased region" description="Basic and acidic residues" evidence="6">
    <location>
        <begin position="240"/>
        <end position="254"/>
    </location>
</feature>
<feature type="compositionally biased region" description="Polar residues" evidence="6">
    <location>
        <begin position="639"/>
        <end position="656"/>
    </location>
</feature>
<proteinExistence type="evidence at transcript level"/>
<dbReference type="GO" id="GO:0005634">
    <property type="term" value="C:nucleus"/>
    <property type="evidence" value="ECO:0007669"/>
    <property type="project" value="InterPro"/>
</dbReference>
<keyword evidence="1" id="KW-0677">Repeat</keyword>
<dbReference type="SMART" id="SM00353">
    <property type="entry name" value="HLH"/>
    <property type="match status" value="1"/>
</dbReference>
<feature type="region of interest" description="Disordered" evidence="6">
    <location>
        <begin position="521"/>
        <end position="543"/>
    </location>
</feature>
<keyword evidence="3" id="KW-0238">DNA-binding</keyword>
<feature type="region of interest" description="Disordered" evidence="6">
    <location>
        <begin position="227"/>
        <end position="254"/>
    </location>
</feature>
<dbReference type="GO" id="GO:0003677">
    <property type="term" value="F:DNA binding"/>
    <property type="evidence" value="ECO:0007669"/>
    <property type="project" value="UniProtKB-KW"/>
</dbReference>
<feature type="compositionally biased region" description="Low complexity" evidence="6">
    <location>
        <begin position="10"/>
        <end position="34"/>
    </location>
</feature>
<dbReference type="CDD" id="cd11391">
    <property type="entry name" value="bHLH_PAS"/>
    <property type="match status" value="1"/>
</dbReference>
<dbReference type="InterPro" id="IPR000014">
    <property type="entry name" value="PAS"/>
</dbReference>
<accession>U5ER17</accession>
<feature type="compositionally biased region" description="Low complexity" evidence="6">
    <location>
        <begin position="587"/>
        <end position="600"/>
    </location>
</feature>
<keyword evidence="5" id="KW-0539">Nucleus</keyword>
<dbReference type="PROSITE" id="PS50888">
    <property type="entry name" value="BHLH"/>
    <property type="match status" value="1"/>
</dbReference>
<feature type="domain" description="BHLH" evidence="8">
    <location>
        <begin position="86"/>
        <end position="139"/>
    </location>
</feature>
<dbReference type="Pfam" id="PF00010">
    <property type="entry name" value="HLH"/>
    <property type="match status" value="1"/>
</dbReference>
<dbReference type="PROSITE" id="PS50112">
    <property type="entry name" value="PAS"/>
    <property type="match status" value="1"/>
</dbReference>
<feature type="compositionally biased region" description="Basic residues" evidence="6">
    <location>
        <begin position="35"/>
        <end position="46"/>
    </location>
</feature>
<protein>
    <submittedName>
        <fullName evidence="9">Putative germ cell-expressed bhlh-pas</fullName>
    </submittedName>
</protein>
<feature type="region of interest" description="Disordered" evidence="6">
    <location>
        <begin position="1"/>
        <end position="49"/>
    </location>
</feature>
<dbReference type="Pfam" id="PF14598">
    <property type="entry name" value="PAS_11"/>
    <property type="match status" value="1"/>
</dbReference>
<name>U5ER17_9DIPT</name>
<dbReference type="GO" id="GO:0005737">
    <property type="term" value="C:cytoplasm"/>
    <property type="evidence" value="ECO:0007669"/>
    <property type="project" value="InterPro"/>
</dbReference>
<evidence type="ECO:0000259" key="8">
    <source>
        <dbReference type="PROSITE" id="PS50888"/>
    </source>
</evidence>
<dbReference type="Gene3D" id="4.10.280.10">
    <property type="entry name" value="Helix-loop-helix DNA-binding domain"/>
    <property type="match status" value="1"/>
</dbReference>
<dbReference type="SUPFAM" id="SSF47459">
    <property type="entry name" value="HLH, helix-loop-helix DNA-binding domain"/>
    <property type="match status" value="1"/>
</dbReference>
<keyword evidence="2" id="KW-0805">Transcription regulation</keyword>
<dbReference type="Gene3D" id="3.30.450.20">
    <property type="entry name" value="PAS domain"/>
    <property type="match status" value="2"/>
</dbReference>
<keyword evidence="4" id="KW-0804">Transcription</keyword>
<dbReference type="SUPFAM" id="SSF81995">
    <property type="entry name" value="beta-sandwich domain of Sec23/24"/>
    <property type="match status" value="1"/>
</dbReference>
<dbReference type="InterPro" id="IPR011598">
    <property type="entry name" value="bHLH_dom"/>
</dbReference>
<evidence type="ECO:0000256" key="6">
    <source>
        <dbReference type="SAM" id="MobiDB-lite"/>
    </source>
</evidence>
<dbReference type="InterPro" id="IPR050933">
    <property type="entry name" value="Circadian_TF"/>
</dbReference>
<dbReference type="SUPFAM" id="SSF55785">
    <property type="entry name" value="PYP-like sensor domain (PAS domain)"/>
    <property type="match status" value="2"/>
</dbReference>
<dbReference type="GO" id="GO:0045944">
    <property type="term" value="P:positive regulation of transcription by RNA polymerase II"/>
    <property type="evidence" value="ECO:0007669"/>
    <property type="project" value="UniProtKB-ARBA"/>
</dbReference>
<dbReference type="GO" id="GO:0003700">
    <property type="term" value="F:DNA-binding transcription factor activity"/>
    <property type="evidence" value="ECO:0007669"/>
    <property type="project" value="InterPro"/>
</dbReference>
<dbReference type="InterPro" id="IPR035965">
    <property type="entry name" value="PAS-like_dom_sf"/>
</dbReference>
<dbReference type="AlphaFoldDB" id="U5ER17"/>
<dbReference type="InterPro" id="IPR036638">
    <property type="entry name" value="HLH_DNA-bd_sf"/>
</dbReference>
<sequence length="863" mass="97953">YNSPYQMSWYYQQQQQHQHQPQHHQYPNYNQQQQHHPHPHPHHQQHLRQSNNSTMMPENIYNMLQNSSSTSRYEYEDSKAALKLLNGREARNRAEKNRRDKLNGSIQELSTMVPHVAESPRRVDKTAVLRFSAHSLRINYVFGNSQPPPTLYKESANDCLLKMLDSFILTLTCRGQIVLVSPSVEQFLGHCQTDLYGQSILNITHPDDHAILKQQLVPTDLQNLFDSHSSGGDDLSSESRQQRTQEEEEEIDRKLREDKRSFSVRLARAGPRSEPTQYELVRINGCFRRADEAPRGTRNTGSCGLQLIRRTRCRDESFPMHTVSGNDIVLVGMARVIKAPSICDRLIEACKYEYKTRHLVDGRIVQCDQRISIVAGYLTEEVSNVSAFTFMHKDDVRWVIVALRQMYDECRPNAESCYRLMSRTGEFIYLKTRGYLEIDEQTKVVQSFICINTLVPEDEGKKLIKEMKRKFSVIVNQIDANNESDIPDVESPIQIERAVMNLITNLQSSDVIAETVALTDDESSSCSMRSRDGGPPIKRQRTTSLAIIPPKPSTIKSSISKSMQLINAATKGRGMMSPSSGDEDQSTRSSSSAVTSRPSVLQKNTNFSRNDIENETDQRVPPLPNTENYFTNQHHDNSQQKLNNGGASYLSPTYSPNSVQTIPSNSYYGVNSPLTETYSPAPSTSSHCSSMDSNPVLFSQRSTVLKRASSEDINQQGISEVKRRNISDELSPCIENLIDPEADLTEVLPTSFQALDRSLSNIQDQSAVIREQVGGFSTLDTQNQLDEIMEAHDEQLQMLNSIQEEYNSKIQTTPTIVDNNFYCDELSENTDTSLPQPTNLYHQQINNNNKINFHNNNDDLNPS</sequence>
<dbReference type="GO" id="GO:0005667">
    <property type="term" value="C:transcription regulator complex"/>
    <property type="evidence" value="ECO:0007669"/>
    <property type="project" value="InterPro"/>
</dbReference>